<evidence type="ECO:0000259" key="7">
    <source>
        <dbReference type="PROSITE" id="PS50109"/>
    </source>
</evidence>
<dbReference type="CDD" id="cd00075">
    <property type="entry name" value="HATPase"/>
    <property type="match status" value="1"/>
</dbReference>
<dbReference type="Gene3D" id="1.10.287.130">
    <property type="match status" value="1"/>
</dbReference>
<keyword evidence="3" id="KW-0597">Phosphoprotein</keyword>
<dbReference type="InterPro" id="IPR036097">
    <property type="entry name" value="HisK_dim/P_sf"/>
</dbReference>
<dbReference type="Gene3D" id="3.30.565.10">
    <property type="entry name" value="Histidine kinase-like ATPase, C-terminal domain"/>
    <property type="match status" value="1"/>
</dbReference>
<dbReference type="SMART" id="SM00388">
    <property type="entry name" value="HisKA"/>
    <property type="match status" value="1"/>
</dbReference>
<dbReference type="Pfam" id="PF08448">
    <property type="entry name" value="PAS_4"/>
    <property type="match status" value="1"/>
</dbReference>
<dbReference type="CDD" id="cd00130">
    <property type="entry name" value="PAS"/>
    <property type="match status" value="1"/>
</dbReference>
<dbReference type="PANTHER" id="PTHR43047">
    <property type="entry name" value="TWO-COMPONENT HISTIDINE PROTEIN KINASE"/>
    <property type="match status" value="1"/>
</dbReference>
<dbReference type="GO" id="GO:0009927">
    <property type="term" value="F:histidine phosphotransfer kinase activity"/>
    <property type="evidence" value="ECO:0007669"/>
    <property type="project" value="TreeGrafter"/>
</dbReference>
<evidence type="ECO:0000256" key="1">
    <source>
        <dbReference type="ARBA" id="ARBA00000085"/>
    </source>
</evidence>
<dbReference type="EMBL" id="JAUSUL010000004">
    <property type="protein sequence ID" value="MDQ0317014.1"/>
    <property type="molecule type" value="Genomic_DNA"/>
</dbReference>
<dbReference type="CDD" id="cd00082">
    <property type="entry name" value="HisKA"/>
    <property type="match status" value="1"/>
</dbReference>
<dbReference type="InterPro" id="IPR003661">
    <property type="entry name" value="HisK_dim/P_dom"/>
</dbReference>
<evidence type="ECO:0000256" key="2">
    <source>
        <dbReference type="ARBA" id="ARBA00012438"/>
    </source>
</evidence>
<reference evidence="9" key="1">
    <citation type="submission" date="2023-07" db="EMBL/GenBank/DDBJ databases">
        <title>Genomic Encyclopedia of Type Strains, Phase IV (KMG-IV): sequencing the most valuable type-strain genomes for metagenomic binning, comparative biology and taxonomic classification.</title>
        <authorList>
            <person name="Goeker M."/>
        </authorList>
    </citation>
    <scope>NUCLEOTIDE SEQUENCE</scope>
    <source>
        <strain evidence="9">DSM 21202</strain>
    </source>
</reference>
<evidence type="ECO:0000313" key="10">
    <source>
        <dbReference type="Proteomes" id="UP001229244"/>
    </source>
</evidence>
<sequence>MDDAFETFLTLCAHPEIGNAAGDARPVIVVSTARQEVVWANAAGGAVCGLESAHELAGPPSRRTARLARDLSRQVRFIEAASARPALVRLRMGLETVVLSCSIEPIADGNLRPLARCLILAPPFPSASQPNPWSAFAMFAGGASASIVNASGAAVARAVRTPAPDEEMRPVPLGATGLMLRLPAEETEAGSPTAWSLQGDLEPLAASDLGAKAVRAPARETDDPQPAPSEPPATPMRPIRFTWQSDETDRLTYLSPEFSAALGPTDRVVGRGWRDLTRSLGLDPDGSFQAALAARTAWSGTTLMWPQPSLGARVPVDIAGLAIQDPNRSFKGFRGFGLVRPGDLIEDPALGPAAPPEAPHPADAVFSAAEEPALEAVIASEDDQPGEPPHPSNVVRLHGHAEPAPGELHHLSRPEQEAFRMIAAALGARFEGDEASPLDVDTADLSAPLADTPTIVEPPRYMDADEPMPSAFATVSRAPDMRVLDRLPLALIVSQRERIVHVNPAALKLLGYADRRALERSGGLSGVFAEVPAPPEAQDNAILLRKAGGALIPAEVRLHTVPWGEERALLVILRALPADARGEEARMSVDDDDDRNAAQSGIAADTDGDATAEAQISDLLNAVPDAVFVLEPDGTIALANAGAASIFRRPAEAFAGMRLDDLLDEDGGAVVHDLIEEIASGEEPARPRVADDVMGLCRDRGNVPLALSVGLVGTGPRLCAVLRDVARWKTAEARYSEATRAAETANAQKSEMLARISHEIRTPLNAILGFADVMLAEKLGPLGNQRYRDYLRDISISGHHILSLVNDLLDLSKIEAGKLDLSFEPVSVNEIARDCSNLMEPQAEADKVEIRTRLQADLPRILADTRSLRQITLNLLSNAIKFNRTGGVVSLSTFQSDTGAVVLRVSDNGVGMSESDLTAALEPFRRVGGSDKAGTGLGLPLTKALAEANRADFKIRSEPNRGTVVDITFPAPRVLAA</sequence>
<evidence type="ECO:0000259" key="8">
    <source>
        <dbReference type="PROSITE" id="PS50112"/>
    </source>
</evidence>
<proteinExistence type="predicted"/>
<dbReference type="PRINTS" id="PR00344">
    <property type="entry name" value="BCTRLSENSOR"/>
</dbReference>
<dbReference type="GO" id="GO:0005886">
    <property type="term" value="C:plasma membrane"/>
    <property type="evidence" value="ECO:0007669"/>
    <property type="project" value="TreeGrafter"/>
</dbReference>
<evidence type="ECO:0000256" key="4">
    <source>
        <dbReference type="ARBA" id="ARBA00022679"/>
    </source>
</evidence>
<dbReference type="PROSITE" id="PS50109">
    <property type="entry name" value="HIS_KIN"/>
    <property type="match status" value="1"/>
</dbReference>
<gene>
    <name evidence="9" type="ORF">J2S73_003491</name>
</gene>
<dbReference type="Pfam" id="PF00512">
    <property type="entry name" value="HisKA"/>
    <property type="match status" value="1"/>
</dbReference>
<dbReference type="RefSeq" id="WP_306886913.1">
    <property type="nucleotide sequence ID" value="NZ_JAUSUL010000004.1"/>
</dbReference>
<dbReference type="InterPro" id="IPR000014">
    <property type="entry name" value="PAS"/>
</dbReference>
<dbReference type="InterPro" id="IPR013656">
    <property type="entry name" value="PAS_4"/>
</dbReference>
<evidence type="ECO:0000313" key="9">
    <source>
        <dbReference type="EMBL" id="MDQ0317014.1"/>
    </source>
</evidence>
<evidence type="ECO:0000256" key="3">
    <source>
        <dbReference type="ARBA" id="ARBA00022553"/>
    </source>
</evidence>
<dbReference type="Pfam" id="PF02518">
    <property type="entry name" value="HATPase_c"/>
    <property type="match status" value="1"/>
</dbReference>
<name>A0AAE3VRI1_9HYPH</name>
<dbReference type="SUPFAM" id="SSF47384">
    <property type="entry name" value="Homodimeric domain of signal transducing histidine kinase"/>
    <property type="match status" value="1"/>
</dbReference>
<feature type="domain" description="Histidine kinase" evidence="7">
    <location>
        <begin position="755"/>
        <end position="973"/>
    </location>
</feature>
<feature type="compositionally biased region" description="Pro residues" evidence="6">
    <location>
        <begin position="225"/>
        <end position="235"/>
    </location>
</feature>
<dbReference type="InterPro" id="IPR003594">
    <property type="entry name" value="HATPase_dom"/>
</dbReference>
<keyword evidence="4" id="KW-0808">Transferase</keyword>
<evidence type="ECO:0000256" key="5">
    <source>
        <dbReference type="ARBA" id="ARBA00022777"/>
    </source>
</evidence>
<dbReference type="SUPFAM" id="SSF55785">
    <property type="entry name" value="PYP-like sensor domain (PAS domain)"/>
    <property type="match status" value="1"/>
</dbReference>
<comment type="catalytic activity">
    <reaction evidence="1">
        <text>ATP + protein L-histidine = ADP + protein N-phospho-L-histidine.</text>
        <dbReference type="EC" id="2.7.13.3"/>
    </reaction>
</comment>
<dbReference type="InterPro" id="IPR005467">
    <property type="entry name" value="His_kinase_dom"/>
</dbReference>
<dbReference type="InterPro" id="IPR004358">
    <property type="entry name" value="Sig_transdc_His_kin-like_C"/>
</dbReference>
<dbReference type="Gene3D" id="3.30.450.20">
    <property type="entry name" value="PAS domain"/>
    <property type="match status" value="1"/>
</dbReference>
<feature type="region of interest" description="Disordered" evidence="6">
    <location>
        <begin position="214"/>
        <end position="238"/>
    </location>
</feature>
<dbReference type="InterPro" id="IPR035965">
    <property type="entry name" value="PAS-like_dom_sf"/>
</dbReference>
<comment type="caution">
    <text evidence="9">The sequence shown here is derived from an EMBL/GenBank/DDBJ whole genome shotgun (WGS) entry which is preliminary data.</text>
</comment>
<feature type="domain" description="PAS" evidence="8">
    <location>
        <begin position="612"/>
        <end position="682"/>
    </location>
</feature>
<keyword evidence="10" id="KW-1185">Reference proteome</keyword>
<dbReference type="PANTHER" id="PTHR43047:SF72">
    <property type="entry name" value="OSMOSENSING HISTIDINE PROTEIN KINASE SLN1"/>
    <property type="match status" value="1"/>
</dbReference>
<dbReference type="InterPro" id="IPR036890">
    <property type="entry name" value="HATPase_C_sf"/>
</dbReference>
<dbReference type="SMART" id="SM00091">
    <property type="entry name" value="PAS"/>
    <property type="match status" value="2"/>
</dbReference>
<protein>
    <recommendedName>
        <fullName evidence="2">histidine kinase</fullName>
        <ecNumber evidence="2">2.7.13.3</ecNumber>
    </recommendedName>
</protein>
<keyword evidence="5 9" id="KW-0418">Kinase</keyword>
<feature type="region of interest" description="Disordered" evidence="6">
    <location>
        <begin position="380"/>
        <end position="404"/>
    </location>
</feature>
<feature type="region of interest" description="Disordered" evidence="6">
    <location>
        <begin position="584"/>
        <end position="609"/>
    </location>
</feature>
<dbReference type="Pfam" id="PF13188">
    <property type="entry name" value="PAS_8"/>
    <property type="match status" value="1"/>
</dbReference>
<dbReference type="AlphaFoldDB" id="A0AAE3VRI1"/>
<dbReference type="GO" id="GO:0000155">
    <property type="term" value="F:phosphorelay sensor kinase activity"/>
    <property type="evidence" value="ECO:0007669"/>
    <property type="project" value="InterPro"/>
</dbReference>
<dbReference type="SMART" id="SM00387">
    <property type="entry name" value="HATPase_c"/>
    <property type="match status" value="1"/>
</dbReference>
<accession>A0AAE3VRI1</accession>
<dbReference type="Proteomes" id="UP001229244">
    <property type="component" value="Unassembled WGS sequence"/>
</dbReference>
<dbReference type="EC" id="2.7.13.3" evidence="2"/>
<dbReference type="SUPFAM" id="SSF55874">
    <property type="entry name" value="ATPase domain of HSP90 chaperone/DNA topoisomerase II/histidine kinase"/>
    <property type="match status" value="1"/>
</dbReference>
<evidence type="ECO:0000256" key="6">
    <source>
        <dbReference type="SAM" id="MobiDB-lite"/>
    </source>
</evidence>
<dbReference type="PROSITE" id="PS50112">
    <property type="entry name" value="PAS"/>
    <property type="match status" value="1"/>
</dbReference>
<organism evidence="9 10">
    <name type="scientific">Amorphus orientalis</name>
    <dbReference type="NCBI Taxonomy" id="649198"/>
    <lineage>
        <taxon>Bacteria</taxon>
        <taxon>Pseudomonadati</taxon>
        <taxon>Pseudomonadota</taxon>
        <taxon>Alphaproteobacteria</taxon>
        <taxon>Hyphomicrobiales</taxon>
        <taxon>Amorphaceae</taxon>
        <taxon>Amorphus</taxon>
    </lineage>
</organism>